<gene>
    <name evidence="1" type="ORF">PoB_000369400</name>
</gene>
<protein>
    <submittedName>
        <fullName evidence="1">Reverse transcriptase</fullName>
    </submittedName>
</protein>
<name>A0AAV3Y2J1_9GAST</name>
<evidence type="ECO:0000313" key="2">
    <source>
        <dbReference type="Proteomes" id="UP000735302"/>
    </source>
</evidence>
<keyword evidence="1" id="KW-0808">Transferase</keyword>
<comment type="caution">
    <text evidence="1">The sequence shown here is derived from an EMBL/GenBank/DDBJ whole genome shotgun (WGS) entry which is preliminary data.</text>
</comment>
<dbReference type="GO" id="GO:0003964">
    <property type="term" value="F:RNA-directed DNA polymerase activity"/>
    <property type="evidence" value="ECO:0007669"/>
    <property type="project" value="UniProtKB-KW"/>
</dbReference>
<dbReference type="EMBL" id="BLXT01000438">
    <property type="protein sequence ID" value="GFN77188.1"/>
    <property type="molecule type" value="Genomic_DNA"/>
</dbReference>
<proteinExistence type="predicted"/>
<evidence type="ECO:0000313" key="1">
    <source>
        <dbReference type="EMBL" id="GFN77188.1"/>
    </source>
</evidence>
<keyword evidence="2" id="KW-1185">Reference proteome</keyword>
<keyword evidence="1" id="KW-0548">Nucleotidyltransferase</keyword>
<keyword evidence="1" id="KW-0695">RNA-directed DNA polymerase</keyword>
<sequence>MANNRVLQEFAIAICDAKCMPDQPKARAQVFTPECGTKSWCGGAAGMDTLRQSLLDVYDDWDFSADLSECSKHPKVIQGRNEE</sequence>
<accession>A0AAV3Y2J1</accession>
<dbReference type="Proteomes" id="UP000735302">
    <property type="component" value="Unassembled WGS sequence"/>
</dbReference>
<reference evidence="1 2" key="1">
    <citation type="journal article" date="2021" name="Elife">
        <title>Chloroplast acquisition without the gene transfer in kleptoplastic sea slugs, Plakobranchus ocellatus.</title>
        <authorList>
            <person name="Maeda T."/>
            <person name="Takahashi S."/>
            <person name="Yoshida T."/>
            <person name="Shimamura S."/>
            <person name="Takaki Y."/>
            <person name="Nagai Y."/>
            <person name="Toyoda A."/>
            <person name="Suzuki Y."/>
            <person name="Arimoto A."/>
            <person name="Ishii H."/>
            <person name="Satoh N."/>
            <person name="Nishiyama T."/>
            <person name="Hasebe M."/>
            <person name="Maruyama T."/>
            <person name="Minagawa J."/>
            <person name="Obokata J."/>
            <person name="Shigenobu S."/>
        </authorList>
    </citation>
    <scope>NUCLEOTIDE SEQUENCE [LARGE SCALE GENOMIC DNA]</scope>
</reference>
<organism evidence="1 2">
    <name type="scientific">Plakobranchus ocellatus</name>
    <dbReference type="NCBI Taxonomy" id="259542"/>
    <lineage>
        <taxon>Eukaryota</taxon>
        <taxon>Metazoa</taxon>
        <taxon>Spiralia</taxon>
        <taxon>Lophotrochozoa</taxon>
        <taxon>Mollusca</taxon>
        <taxon>Gastropoda</taxon>
        <taxon>Heterobranchia</taxon>
        <taxon>Euthyneura</taxon>
        <taxon>Panpulmonata</taxon>
        <taxon>Sacoglossa</taxon>
        <taxon>Placobranchoidea</taxon>
        <taxon>Plakobranchidae</taxon>
        <taxon>Plakobranchus</taxon>
    </lineage>
</organism>
<dbReference type="AlphaFoldDB" id="A0AAV3Y2J1"/>